<gene>
    <name evidence="2" type="ORF">PVK06_023598</name>
</gene>
<evidence type="ECO:0000256" key="1">
    <source>
        <dbReference type="SAM" id="MobiDB-lite"/>
    </source>
</evidence>
<dbReference type="Proteomes" id="UP001358586">
    <property type="component" value="Chromosome 7"/>
</dbReference>
<dbReference type="InterPro" id="IPR019410">
    <property type="entry name" value="Methyltransf_16"/>
</dbReference>
<protein>
    <recommendedName>
        <fullName evidence="4">Protein N-lysine methyltransferase METTL21A</fullName>
    </recommendedName>
</protein>
<dbReference type="InterPro" id="IPR038899">
    <property type="entry name" value="METTL22"/>
</dbReference>
<feature type="region of interest" description="Disordered" evidence="1">
    <location>
        <begin position="423"/>
        <end position="456"/>
    </location>
</feature>
<dbReference type="EMBL" id="JARKNE010000007">
    <property type="protein sequence ID" value="KAK5818655.1"/>
    <property type="molecule type" value="Genomic_DNA"/>
</dbReference>
<evidence type="ECO:0000313" key="3">
    <source>
        <dbReference type="Proteomes" id="UP001358586"/>
    </source>
</evidence>
<dbReference type="Gene3D" id="3.40.50.150">
    <property type="entry name" value="Vaccinia Virus protein VP39"/>
    <property type="match status" value="1"/>
</dbReference>
<dbReference type="SUPFAM" id="SSF53335">
    <property type="entry name" value="S-adenosyl-L-methionine-dependent methyltransferases"/>
    <property type="match status" value="1"/>
</dbReference>
<dbReference type="Pfam" id="PF10294">
    <property type="entry name" value="Methyltransf_16"/>
    <property type="match status" value="1"/>
</dbReference>
<name>A0ABR0PBL2_GOSAR</name>
<feature type="region of interest" description="Disordered" evidence="1">
    <location>
        <begin position="511"/>
        <end position="538"/>
    </location>
</feature>
<reference evidence="2 3" key="1">
    <citation type="submission" date="2023-03" db="EMBL/GenBank/DDBJ databases">
        <title>WGS of Gossypium arboreum.</title>
        <authorList>
            <person name="Yu D."/>
        </authorList>
    </citation>
    <scope>NUCLEOTIDE SEQUENCE [LARGE SCALE GENOMIC DNA]</scope>
    <source>
        <tissue evidence="2">Leaf</tissue>
    </source>
</reference>
<evidence type="ECO:0008006" key="4">
    <source>
        <dbReference type="Google" id="ProtNLM"/>
    </source>
</evidence>
<proteinExistence type="predicted"/>
<comment type="caution">
    <text evidence="2">The sequence shown here is derived from an EMBL/GenBank/DDBJ whole genome shotgun (WGS) entry which is preliminary data.</text>
</comment>
<feature type="region of interest" description="Disordered" evidence="1">
    <location>
        <begin position="332"/>
        <end position="352"/>
    </location>
</feature>
<feature type="compositionally biased region" description="Basic and acidic residues" evidence="1">
    <location>
        <begin position="439"/>
        <end position="450"/>
    </location>
</feature>
<dbReference type="PANTHER" id="PTHR23108">
    <property type="entry name" value="METHYLTRANSFERASE-RELATED"/>
    <property type="match status" value="1"/>
</dbReference>
<dbReference type="InterPro" id="IPR012442">
    <property type="entry name" value="DUF1645_plant"/>
</dbReference>
<dbReference type="PANTHER" id="PTHR23108:SF3">
    <property type="entry name" value="METHYLTRANSFERASE FAMILY PROTEIN"/>
    <property type="match status" value="1"/>
</dbReference>
<evidence type="ECO:0000313" key="2">
    <source>
        <dbReference type="EMBL" id="KAK5818655.1"/>
    </source>
</evidence>
<keyword evidence="3" id="KW-1185">Reference proteome</keyword>
<organism evidence="2 3">
    <name type="scientific">Gossypium arboreum</name>
    <name type="common">Tree cotton</name>
    <name type="synonym">Gossypium nanking</name>
    <dbReference type="NCBI Taxonomy" id="29729"/>
    <lineage>
        <taxon>Eukaryota</taxon>
        <taxon>Viridiplantae</taxon>
        <taxon>Streptophyta</taxon>
        <taxon>Embryophyta</taxon>
        <taxon>Tracheophyta</taxon>
        <taxon>Spermatophyta</taxon>
        <taxon>Magnoliopsida</taxon>
        <taxon>eudicotyledons</taxon>
        <taxon>Gunneridae</taxon>
        <taxon>Pentapetalae</taxon>
        <taxon>rosids</taxon>
        <taxon>malvids</taxon>
        <taxon>Malvales</taxon>
        <taxon>Malvaceae</taxon>
        <taxon>Malvoideae</taxon>
        <taxon>Gossypium</taxon>
    </lineage>
</organism>
<dbReference type="Pfam" id="PF07816">
    <property type="entry name" value="DUF1645"/>
    <property type="match status" value="1"/>
</dbReference>
<dbReference type="InterPro" id="IPR029063">
    <property type="entry name" value="SAM-dependent_MTases_sf"/>
</dbReference>
<feature type="region of interest" description="Disordered" evidence="1">
    <location>
        <begin position="372"/>
        <end position="393"/>
    </location>
</feature>
<sequence>MVNHEEEEEDIVWLDESFFINDNYQLTSFTFGSHVLQLYCLHSASTDFDLTGQLVWPGAMLLNDYLSKNAEMLQGCSVIELGSGVGITGMLCSRFCRQILLTDHNEEVLKILRRNIELNASSENPSCCAALEAEKLEWGNSDQINRILHKYPGGFELILGADIYILITASYFQQSSVPLLFDTVEQLLKNRGRGHCKFILAYVSRAKMMDLMVISEATRHGMLINEVAGTRSMIEQHDEESGFKRAKPPERSLFSKPDRQGFCRMEMTPQTPNDPLYMSAPASPNRISLEVEGLCSFSVPTSPTRRALKVAYETSPNVDEFEFETSRRFNVDEYEPESQPEEPNQNHGGVKEPLPTMAFADELFADGKVMPLKPPPRHQYSNSSTWSSPRSPPTGVLRLPFQRRSLWNDEFDPFMVALKNVKEENQGRTHRRSRSMSPFRERGTTPKETNEYSGTSQHRINQMGLILPRKQSVPDQNRQMGRQQQVKKRELKLAEPKGVLFARRARLVKVGNGKPTKPSEMDSSSTMEGGDTHAKQTKGQKIKNFLFRSRSMRNENKPKCCANGTQSMPKLKRKFSLKAMGITPYKEEKRVPEVTLTTLIQYRPKLLLCMGYGAKYAK</sequence>
<accession>A0ABR0PBL2</accession>